<dbReference type="Pfam" id="PF17820">
    <property type="entry name" value="PDZ_6"/>
    <property type="match status" value="1"/>
</dbReference>
<dbReference type="FunFam" id="2.30.42.10:FF:000025">
    <property type="entry name" value="Glutamate receptor interacting protein 1"/>
    <property type="match status" value="1"/>
</dbReference>
<dbReference type="InterPro" id="IPR041489">
    <property type="entry name" value="PDZ_6"/>
</dbReference>
<dbReference type="GeneID" id="108711084"/>
<dbReference type="GO" id="GO:0005737">
    <property type="term" value="C:cytoplasm"/>
    <property type="evidence" value="ECO:0007669"/>
    <property type="project" value="UniProtKB-SubCell"/>
</dbReference>
<reference evidence="7" key="1">
    <citation type="submission" date="2025-08" db="UniProtKB">
        <authorList>
            <consortium name="RefSeq"/>
        </authorList>
    </citation>
    <scope>IDENTIFICATION</scope>
    <source>
        <strain evidence="7">J_2021</strain>
        <tissue evidence="7">Erythrocytes</tissue>
    </source>
</reference>
<feature type="region of interest" description="Disordered" evidence="4">
    <location>
        <begin position="728"/>
        <end position="758"/>
    </location>
</feature>
<dbReference type="SUPFAM" id="SSF50156">
    <property type="entry name" value="PDZ domain-like"/>
    <property type="match status" value="7"/>
</dbReference>
<dbReference type="RefSeq" id="XP_018107924.1">
    <property type="nucleotide sequence ID" value="XM_018252435.2"/>
</dbReference>
<sequence length="1084" mass="118185">MDRFLGFVRQIRRSRRRKGKKYRPEEDYHEGYEDVYYYASEHFQNEGPYAKSSTPSKAPDGALAVRRQSITEEFKGSTVVELMKKEGTTLGLTVSGGIDKDGKPRVSNLRQGGIAARSDQLNVGDYIKAVNGINLTKFRHDEIISLLKNVGERVVLEVEYELPPVAIQGSGVIFKTVEVTVHKEGNTFGFVIRGGAHEDRNKSRPIVITCVRPGGPADREGTIKPGDRLLSVDGIRLHGTTHAEAMSILKQCGQEATLLIEYDVSVMDTVSSASGPLLVEVAKTPGSNLGVALTTSMYYNKQVIVIDKIKSASIADRCGALHLGDHILSVDGTSMEYCTLAEATQLLASTTEHVKLEILPYHQTRLALKGPDHAALVSSSFSPTSMSAYSLSSLNTGTLPRSLYPTSPRGTLMRRRMKKKEFKSSLSLASSTVGLAGQVVHTESTEVVLNADPVIGFGIQLQGSVFATETLSSPPLISYIDVDSPAERCGVLQVGDRVIAINGVQTEDSTFEEANQLLRDSTIAGKVTLEIEFDVAESVIPSSGTFHVKLPKKHNVELGITISSPSSRKSGDPLVISDIKKGSVAHRTGTLELGDKLLAIDNIRLDNCSMEDAVQILQQCEELVKLKIRKDEDNSDEQETSGAIIYTVELKRYGGPLGITISGTEEPFDPIIISSLTKAGLAERTGAIHIGDRILAINSNSLKGKPLSEAIHLLQMAGETVTLKIKKQNDETSPKLSSGQISELCDAEDETPVTQKSSNLSDIYSTTVPSVDSAVESWDGSAADTAYGSQGPNFQASGFSFNAYEWRNPKQKGSLSPLSRPRNNHFPDTGLSDDEWDRPTTSGYTGGPEEPDGEQQENFWSQALEDLETCGQSGILRELEATIMSGSTLSLNHDNSQPRGQLGRQASFQEKSSGRPHYSQNIRSNTLPSDVGRKSVSMRKMKQEIKDIMSPTPVELHKVSLYKDSDREDFGFSVADGLLEKGVYVKNIRTNGPGDIAGLKPYDRLLQVNHIRTRDFDCCLVVPLIAESGNKLDLVISRNPVASQKDPSDIKNLSVQEWTDHNTFSQSTSSRLASMDMRDSMNTL</sequence>
<dbReference type="Pfam" id="PF00595">
    <property type="entry name" value="PDZ"/>
    <property type="match status" value="6"/>
</dbReference>
<dbReference type="CDD" id="cd06683">
    <property type="entry name" value="PDZ6_GRIP1-2-like"/>
    <property type="match status" value="1"/>
</dbReference>
<protein>
    <submittedName>
        <fullName evidence="7">Glutamate receptor-interacting protein 1 isoform X17</fullName>
    </submittedName>
</protein>
<dbReference type="FunFam" id="2.30.42.10:FF:000022">
    <property type="entry name" value="Glutamate receptor interacting protein 1"/>
    <property type="match status" value="1"/>
</dbReference>
<evidence type="ECO:0000256" key="1">
    <source>
        <dbReference type="ARBA" id="ARBA00004496"/>
    </source>
</evidence>
<dbReference type="PROSITE" id="PS50106">
    <property type="entry name" value="PDZ"/>
    <property type="match status" value="7"/>
</dbReference>
<accession>A0A8J0UU35</accession>
<dbReference type="AlphaFoldDB" id="A0A8J0UU35"/>
<evidence type="ECO:0000256" key="3">
    <source>
        <dbReference type="ARBA" id="ARBA00022737"/>
    </source>
</evidence>
<feature type="region of interest" description="Disordered" evidence="4">
    <location>
        <begin position="810"/>
        <end position="856"/>
    </location>
</feature>
<dbReference type="PANTHER" id="PTHR46227">
    <property type="entry name" value="GLUTAMATE RECEPTOR-INTERACTING PROTEIN GRIP"/>
    <property type="match status" value="1"/>
</dbReference>
<feature type="region of interest" description="Disordered" evidence="4">
    <location>
        <begin position="888"/>
        <end position="937"/>
    </location>
</feature>
<keyword evidence="6" id="KW-1185">Reference proteome</keyword>
<dbReference type="Proteomes" id="UP000186698">
    <property type="component" value="Chromosome 3L"/>
</dbReference>
<feature type="compositionally biased region" description="Polar residues" evidence="4">
    <location>
        <begin position="918"/>
        <end position="928"/>
    </location>
</feature>
<dbReference type="CDD" id="cd06686">
    <property type="entry name" value="PDZ4_GRIP1-2-like"/>
    <property type="match status" value="1"/>
</dbReference>
<dbReference type="FunFam" id="2.30.42.10:FF:000023">
    <property type="entry name" value="Glutamate receptor interacting protein 1"/>
    <property type="match status" value="1"/>
</dbReference>
<feature type="domain" description="PDZ" evidence="5">
    <location>
        <begin position="958"/>
        <end position="1040"/>
    </location>
</feature>
<keyword evidence="2" id="KW-0963">Cytoplasm</keyword>
<dbReference type="SMART" id="SM00228">
    <property type="entry name" value="PDZ"/>
    <property type="match status" value="7"/>
</dbReference>
<feature type="domain" description="PDZ" evidence="5">
    <location>
        <begin position="547"/>
        <end position="632"/>
    </location>
</feature>
<dbReference type="FunFam" id="2.30.42.10:FF:000034">
    <property type="entry name" value="Glutamate receptor interacting protein 1"/>
    <property type="match status" value="1"/>
</dbReference>
<dbReference type="Gene3D" id="2.30.42.10">
    <property type="match status" value="7"/>
</dbReference>
<feature type="domain" description="PDZ" evidence="5">
    <location>
        <begin position="79"/>
        <end position="162"/>
    </location>
</feature>
<dbReference type="FunFam" id="2.30.42.10:FF:000021">
    <property type="entry name" value="Glutamate receptor interacting protein 1"/>
    <property type="match status" value="1"/>
</dbReference>
<gene>
    <name evidence="8" type="primary">grip1.L</name>
    <name evidence="7" type="synonym">LOC108711084</name>
</gene>
<dbReference type="CDD" id="cd06681">
    <property type="entry name" value="PDZ2_GRIP1-2-like"/>
    <property type="match status" value="1"/>
</dbReference>
<keyword evidence="3" id="KW-0677">Repeat</keyword>
<evidence type="ECO:0000256" key="4">
    <source>
        <dbReference type="SAM" id="MobiDB-lite"/>
    </source>
</evidence>
<dbReference type="InterPro" id="IPR043545">
    <property type="entry name" value="GRIP1/2"/>
</dbReference>
<dbReference type="Xenbase" id="XB-GENE-17343706">
    <property type="gene designation" value="grip1.L"/>
</dbReference>
<comment type="subcellular location">
    <subcellularLocation>
        <location evidence="1">Cytoplasm</location>
    </subcellularLocation>
</comment>
<name>A0A8J0UU35_XENLA</name>
<dbReference type="InterPro" id="IPR001478">
    <property type="entry name" value="PDZ"/>
</dbReference>
<dbReference type="CTD" id="108711084"/>
<keyword evidence="7" id="KW-0675">Receptor</keyword>
<feature type="domain" description="PDZ" evidence="5">
    <location>
        <begin position="278"/>
        <end position="362"/>
    </location>
</feature>
<dbReference type="InterPro" id="IPR036034">
    <property type="entry name" value="PDZ_sf"/>
</dbReference>
<dbReference type="CDD" id="cd06685">
    <property type="entry name" value="PDZ7_GRIP1-2-like"/>
    <property type="match status" value="1"/>
</dbReference>
<organism evidence="6 7">
    <name type="scientific">Xenopus laevis</name>
    <name type="common">African clawed frog</name>
    <dbReference type="NCBI Taxonomy" id="8355"/>
    <lineage>
        <taxon>Eukaryota</taxon>
        <taxon>Metazoa</taxon>
        <taxon>Chordata</taxon>
        <taxon>Craniata</taxon>
        <taxon>Vertebrata</taxon>
        <taxon>Euteleostomi</taxon>
        <taxon>Amphibia</taxon>
        <taxon>Batrachia</taxon>
        <taxon>Anura</taxon>
        <taxon>Pipoidea</taxon>
        <taxon>Pipidae</taxon>
        <taxon>Xenopodinae</taxon>
        <taxon>Xenopus</taxon>
        <taxon>Xenopus</taxon>
    </lineage>
</organism>
<dbReference type="FunFam" id="2.30.42.10:FF:000035">
    <property type="entry name" value="Glutamate receptor interacting protein 1"/>
    <property type="match status" value="1"/>
</dbReference>
<feature type="compositionally biased region" description="Polar residues" evidence="4">
    <location>
        <begin position="888"/>
        <end position="911"/>
    </location>
</feature>
<dbReference type="FunFam" id="2.30.42.10:FF:000031">
    <property type="entry name" value="Glutamate receptor interacting protein 1"/>
    <property type="match status" value="1"/>
</dbReference>
<dbReference type="OrthoDB" id="75502at2759"/>
<dbReference type="CDD" id="cd06682">
    <property type="entry name" value="PDZ5_GRIP1-2-like"/>
    <property type="match status" value="1"/>
</dbReference>
<evidence type="ECO:0000259" key="5">
    <source>
        <dbReference type="PROSITE" id="PS50106"/>
    </source>
</evidence>
<dbReference type="PANTHER" id="PTHR46227:SF3">
    <property type="entry name" value="GLUTAMATE RECEPTOR-INTERACTING PROTEIN 1"/>
    <property type="match status" value="1"/>
</dbReference>
<evidence type="ECO:0000313" key="7">
    <source>
        <dbReference type="RefSeq" id="XP_018107924.1"/>
    </source>
</evidence>
<dbReference type="CDD" id="cd06687">
    <property type="entry name" value="PDZ1_GRIP1-2-like"/>
    <property type="match status" value="1"/>
</dbReference>
<feature type="domain" description="PDZ" evidence="5">
    <location>
        <begin position="647"/>
        <end position="729"/>
    </location>
</feature>
<evidence type="ECO:0000313" key="6">
    <source>
        <dbReference type="Proteomes" id="UP000186698"/>
    </source>
</evidence>
<dbReference type="AGR" id="Xenbase:XB-GENE-17343706"/>
<evidence type="ECO:0000256" key="2">
    <source>
        <dbReference type="ARBA" id="ARBA00022490"/>
    </source>
</evidence>
<feature type="domain" description="PDZ" evidence="5">
    <location>
        <begin position="176"/>
        <end position="264"/>
    </location>
</feature>
<feature type="domain" description="PDZ" evidence="5">
    <location>
        <begin position="446"/>
        <end position="521"/>
    </location>
</feature>
<evidence type="ECO:0000313" key="8">
    <source>
        <dbReference type="Xenbase" id="XB-GENE-17343706"/>
    </source>
</evidence>
<dbReference type="CDD" id="cd06684">
    <property type="entry name" value="PDZ3_GRIP1-2-like"/>
    <property type="match status" value="1"/>
</dbReference>
<proteinExistence type="predicted"/>
<dbReference type="GO" id="GO:0098887">
    <property type="term" value="P:neurotransmitter receptor transport, endosome to postsynaptic membrane"/>
    <property type="evidence" value="ECO:0007669"/>
    <property type="project" value="TreeGrafter"/>
</dbReference>